<proteinExistence type="predicted"/>
<evidence type="ECO:0000256" key="1">
    <source>
        <dbReference type="ARBA" id="ARBA00004123"/>
    </source>
</evidence>
<evidence type="ECO:0000259" key="3">
    <source>
        <dbReference type="Pfam" id="PF04825"/>
    </source>
</evidence>
<name>A0ABD0X259_UMBPY</name>
<dbReference type="GO" id="GO:0005634">
    <property type="term" value="C:nucleus"/>
    <property type="evidence" value="ECO:0007669"/>
    <property type="project" value="UniProtKB-SubCell"/>
</dbReference>
<dbReference type="PANTHER" id="PTHR12585">
    <property type="entry name" value="SCC1 / RAD21 FAMILY MEMBER"/>
    <property type="match status" value="1"/>
</dbReference>
<dbReference type="PANTHER" id="PTHR12585:SF27">
    <property type="entry name" value="MEIOTIC RECOMBINATION PROTEIN REC8 HOMOLOG"/>
    <property type="match status" value="1"/>
</dbReference>
<dbReference type="Pfam" id="PF04825">
    <property type="entry name" value="Rad21_Rec8_N"/>
    <property type="match status" value="1"/>
</dbReference>
<comment type="caution">
    <text evidence="4">The sequence shown here is derived from an EMBL/GenBank/DDBJ whole genome shotgun (WGS) entry which is preliminary data.</text>
</comment>
<evidence type="ECO:0000313" key="4">
    <source>
        <dbReference type="EMBL" id="KAL0985204.1"/>
    </source>
</evidence>
<dbReference type="AlphaFoldDB" id="A0ABD0X259"/>
<dbReference type="Proteomes" id="UP001557470">
    <property type="component" value="Unassembled WGS sequence"/>
</dbReference>
<dbReference type="EMBL" id="JAGEUA010000004">
    <property type="protein sequence ID" value="KAL0985204.1"/>
    <property type="molecule type" value="Genomic_DNA"/>
</dbReference>
<reference evidence="4 5" key="1">
    <citation type="submission" date="2024-06" db="EMBL/GenBank/DDBJ databases">
        <authorList>
            <person name="Pan Q."/>
            <person name="Wen M."/>
            <person name="Jouanno E."/>
            <person name="Zahm M."/>
            <person name="Klopp C."/>
            <person name="Cabau C."/>
            <person name="Louis A."/>
            <person name="Berthelot C."/>
            <person name="Parey E."/>
            <person name="Roest Crollius H."/>
            <person name="Montfort J."/>
            <person name="Robinson-Rechavi M."/>
            <person name="Bouchez O."/>
            <person name="Lampietro C."/>
            <person name="Lopez Roques C."/>
            <person name="Donnadieu C."/>
            <person name="Postlethwait J."/>
            <person name="Bobe J."/>
            <person name="Verreycken H."/>
            <person name="Guiguen Y."/>
        </authorList>
    </citation>
    <scope>NUCLEOTIDE SEQUENCE [LARGE SCALE GENOMIC DNA]</scope>
    <source>
        <strain evidence="4">Up_M1</strain>
        <tissue evidence="4">Testis</tissue>
    </source>
</reference>
<keyword evidence="2" id="KW-0539">Nucleus</keyword>
<organism evidence="4 5">
    <name type="scientific">Umbra pygmaea</name>
    <name type="common">Eastern mudminnow</name>
    <dbReference type="NCBI Taxonomy" id="75934"/>
    <lineage>
        <taxon>Eukaryota</taxon>
        <taxon>Metazoa</taxon>
        <taxon>Chordata</taxon>
        <taxon>Craniata</taxon>
        <taxon>Vertebrata</taxon>
        <taxon>Euteleostomi</taxon>
        <taxon>Actinopterygii</taxon>
        <taxon>Neopterygii</taxon>
        <taxon>Teleostei</taxon>
        <taxon>Protacanthopterygii</taxon>
        <taxon>Esociformes</taxon>
        <taxon>Umbridae</taxon>
        <taxon>Umbra</taxon>
    </lineage>
</organism>
<evidence type="ECO:0000256" key="2">
    <source>
        <dbReference type="ARBA" id="ARBA00023242"/>
    </source>
</evidence>
<protein>
    <recommendedName>
        <fullName evidence="3">Rad21/Rec8-like protein N-terminal domain-containing protein</fullName>
    </recommendedName>
</protein>
<keyword evidence="5" id="KW-1185">Reference proteome</keyword>
<accession>A0ABD0X259</accession>
<dbReference type="InterPro" id="IPR039781">
    <property type="entry name" value="Rad21/Rec8-like"/>
</dbReference>
<dbReference type="InterPro" id="IPR006910">
    <property type="entry name" value="Rad21_Rec8_N"/>
</dbReference>
<comment type="subcellular location">
    <subcellularLocation>
        <location evidence="1">Nucleus</location>
    </subcellularLocation>
</comment>
<feature type="domain" description="Rad21/Rec8-like protein N-terminal" evidence="3">
    <location>
        <begin position="1"/>
        <end position="111"/>
    </location>
</feature>
<sequence>MFFYPNVLNHHTGCFSTIWLAANKWIKIPQREFLKVNIQRTCHDIMDYVLVRVPPPQPGLPRPRFSLYLSSQLQYGVVIIYHRQCGILLEEIQHTLDRLAKSRTAQNIDVSMPDRHTLSLPDMLSLLEQSEWAPHPFFGEMQSKYVLPSPNTLIKLSGQFGREASPERPLLLRPGTAPLDRITASPDSITLIERQPVTIPSAEFEGPELDEVTYQNKEMIDLLLDQPDDFPEGE</sequence>
<gene>
    <name evidence="4" type="ORF">UPYG_G00154060</name>
</gene>
<evidence type="ECO:0000313" key="5">
    <source>
        <dbReference type="Proteomes" id="UP001557470"/>
    </source>
</evidence>